<organism evidence="9 10">
    <name type="scientific">Candidatus Endonucleibacter bathymodioli</name>
    <dbReference type="NCBI Taxonomy" id="539814"/>
    <lineage>
        <taxon>Bacteria</taxon>
        <taxon>Pseudomonadati</taxon>
        <taxon>Pseudomonadota</taxon>
        <taxon>Gammaproteobacteria</taxon>
        <taxon>Oceanospirillales</taxon>
        <taxon>Endozoicomonadaceae</taxon>
        <taxon>Candidatus Endonucleibacter</taxon>
    </lineage>
</organism>
<dbReference type="Proteomes" id="UP001178148">
    <property type="component" value="Unassembled WGS sequence"/>
</dbReference>
<dbReference type="InterPro" id="IPR018227">
    <property type="entry name" value="Amino_acid_transport_2"/>
</dbReference>
<feature type="transmembrane region" description="Helical" evidence="8">
    <location>
        <begin position="402"/>
        <end position="421"/>
    </location>
</feature>
<accession>A0AA90SM01</accession>
<evidence type="ECO:0000313" key="10">
    <source>
        <dbReference type="Proteomes" id="UP001178148"/>
    </source>
</evidence>
<dbReference type="GO" id="GO:0005886">
    <property type="term" value="C:plasma membrane"/>
    <property type="evidence" value="ECO:0007669"/>
    <property type="project" value="UniProtKB-SubCell"/>
</dbReference>
<keyword evidence="10" id="KW-1185">Reference proteome</keyword>
<feature type="transmembrane region" description="Helical" evidence="8">
    <location>
        <begin position="164"/>
        <end position="184"/>
    </location>
</feature>
<evidence type="ECO:0000256" key="5">
    <source>
        <dbReference type="ARBA" id="ARBA00022692"/>
    </source>
</evidence>
<feature type="transmembrane region" description="Helical" evidence="8">
    <location>
        <begin position="366"/>
        <end position="390"/>
    </location>
</feature>
<feature type="transmembrane region" description="Helical" evidence="8">
    <location>
        <begin position="343"/>
        <end position="360"/>
    </location>
</feature>
<feature type="transmembrane region" description="Helical" evidence="8">
    <location>
        <begin position="250"/>
        <end position="267"/>
    </location>
</feature>
<keyword evidence="7 8" id="KW-0472">Membrane</keyword>
<name>A0AA90SM01_9GAMM</name>
<sequence>MSQHIPHPTSVEKSSSTWQKRDGQWLLTLFGTAVGAGILFLPINAGIGGIWPLIAMTIVIGPMTFWSHQGLTRFCLSSSNINANITDTVTEHFGHKAGCLLTLGYFLSIFPILIVYGIGITNTTTSLIVCQLNMNSPPRAVLSFFLVGGLVTVMTCGEQIILKVCSAIVYPLIAILAGTSLYLIPQWSTAQFEVTPTVSGFISTMFLTIPVLVFSFNHSPAISSFASAYRRELGDGAEVQASYTLKRTSILLVGFTMLFVYSCVLALPPSELIAAKAANLSILSIFAESTSNSVFGWLVQIVALVAISSSFFGHYIGTCEGLNGLIIQLIKQKNPKAKINTKLVNRCTMTFITISVWAVSYLNLSIINIIETIASPILAAILFIMPVYAIRKVPSMQKYQSATNIFTLLMGIIAITGFIVSKLL</sequence>
<evidence type="ECO:0000256" key="6">
    <source>
        <dbReference type="ARBA" id="ARBA00022989"/>
    </source>
</evidence>
<feature type="transmembrane region" description="Helical" evidence="8">
    <location>
        <begin position="297"/>
        <end position="322"/>
    </location>
</feature>
<keyword evidence="4" id="KW-0997">Cell inner membrane</keyword>
<feature type="transmembrane region" description="Helical" evidence="8">
    <location>
        <begin position="25"/>
        <end position="43"/>
    </location>
</feature>
<evidence type="ECO:0000256" key="2">
    <source>
        <dbReference type="ARBA" id="ARBA00022448"/>
    </source>
</evidence>
<keyword evidence="6 8" id="KW-1133">Transmembrane helix</keyword>
<feature type="transmembrane region" description="Helical" evidence="8">
    <location>
        <begin position="49"/>
        <end position="66"/>
    </location>
</feature>
<dbReference type="PANTHER" id="PTHR35334:SF2">
    <property type="entry name" value="SERINE TRANSPORTER SDAC"/>
    <property type="match status" value="1"/>
</dbReference>
<evidence type="ECO:0000256" key="3">
    <source>
        <dbReference type="ARBA" id="ARBA00022475"/>
    </source>
</evidence>
<keyword evidence="5 8" id="KW-0812">Transmembrane</keyword>
<dbReference type="EMBL" id="JASXSV010000004">
    <property type="protein sequence ID" value="MDP0588406.1"/>
    <property type="molecule type" value="Genomic_DNA"/>
</dbReference>
<dbReference type="AlphaFoldDB" id="A0AA90SM01"/>
<dbReference type="GO" id="GO:0003333">
    <property type="term" value="P:amino acid transmembrane transport"/>
    <property type="evidence" value="ECO:0007669"/>
    <property type="project" value="InterPro"/>
</dbReference>
<keyword evidence="3" id="KW-1003">Cell membrane</keyword>
<evidence type="ECO:0000256" key="4">
    <source>
        <dbReference type="ARBA" id="ARBA00022519"/>
    </source>
</evidence>
<feature type="transmembrane region" description="Helical" evidence="8">
    <location>
        <begin position="140"/>
        <end position="157"/>
    </location>
</feature>
<dbReference type="Pfam" id="PF03222">
    <property type="entry name" value="Trp_Tyr_perm"/>
    <property type="match status" value="1"/>
</dbReference>
<proteinExistence type="predicted"/>
<feature type="transmembrane region" description="Helical" evidence="8">
    <location>
        <begin position="196"/>
        <end position="216"/>
    </location>
</feature>
<evidence type="ECO:0000256" key="1">
    <source>
        <dbReference type="ARBA" id="ARBA00004429"/>
    </source>
</evidence>
<feature type="transmembrane region" description="Helical" evidence="8">
    <location>
        <begin position="100"/>
        <end position="120"/>
    </location>
</feature>
<dbReference type="PANTHER" id="PTHR35334">
    <property type="entry name" value="SERINE TRANSPORTER"/>
    <property type="match status" value="1"/>
</dbReference>
<protein>
    <submittedName>
        <fullName evidence="9">Aromatic amino acid transport family protein</fullName>
    </submittedName>
</protein>
<keyword evidence="2" id="KW-0813">Transport</keyword>
<comment type="subcellular location">
    <subcellularLocation>
        <location evidence="1">Cell inner membrane</location>
        <topology evidence="1">Multi-pass membrane protein</topology>
    </subcellularLocation>
</comment>
<comment type="caution">
    <text evidence="9">The sequence shown here is derived from an EMBL/GenBank/DDBJ whole genome shotgun (WGS) entry which is preliminary data.</text>
</comment>
<evidence type="ECO:0000256" key="8">
    <source>
        <dbReference type="SAM" id="Phobius"/>
    </source>
</evidence>
<gene>
    <name evidence="9" type="ORF">QS748_04140</name>
</gene>
<evidence type="ECO:0000313" key="9">
    <source>
        <dbReference type="EMBL" id="MDP0588406.1"/>
    </source>
</evidence>
<evidence type="ECO:0000256" key="7">
    <source>
        <dbReference type="ARBA" id="ARBA00023136"/>
    </source>
</evidence>
<reference evidence="9 10" key="1">
    <citation type="journal article" date="2023" name="bioRxiv">
        <title>An intranuclear bacterial parasite of deep-sea mussels expresses apoptosis inhibitors acquired from its host.</title>
        <authorList>
            <person name="Gonzalez Porras M.A."/>
            <person name="Assie A."/>
            <person name="Tietjen M."/>
            <person name="Violette M."/>
            <person name="Kleiner M."/>
            <person name="Gruber-Vodicka H."/>
            <person name="Dubilier N."/>
            <person name="Leisch N."/>
        </authorList>
    </citation>
    <scope>NUCLEOTIDE SEQUENCE [LARGE SCALE GENOMIC DNA]</scope>
    <source>
        <strain evidence="9">IAP13</strain>
    </source>
</reference>